<evidence type="ECO:0000256" key="2">
    <source>
        <dbReference type="SAM" id="Phobius"/>
    </source>
</evidence>
<accession>A0A1H3F4Q2</accession>
<gene>
    <name evidence="3" type="ORF">SAMN04487946_103143</name>
</gene>
<sequence length="374" mass="40270">MEDSVSSETGPEDTMRRRGEENRLTLWILLEANRWTVAGVTVAVFFAGVILAAMIAPGRMNMSAGDPVETLFQGFLTATITGVSLVVSINSLVLSQELGTLGDQRERMEGAMSFRRDLEAELGRNTAPATPAAFLQLLVDALESRAERLEEAVESAAVDDQIQLYAADLRNHAATVGDDLSGRQFGTFGVLSAALDFNYSWKIQEARRLRNQLAADADNGGDDEETSTLEAATGGVGDVWARLDDIVSLLTLFGPAREHIKTLYFQWELVDLSRAMLYSAVPALIVATSMILFQDALDPLTGTTLGVNHFVWVVAAAASVALAPFAILLSFILRLGTVAKRTLSIGPFILRTTADDEAVASTPGTDEEDRDGGE</sequence>
<dbReference type="InterPro" id="IPR058278">
    <property type="entry name" value="DUF7972"/>
</dbReference>
<reference evidence="4" key="1">
    <citation type="submission" date="2016-10" db="EMBL/GenBank/DDBJ databases">
        <authorList>
            <person name="Varghese N."/>
            <person name="Submissions S."/>
        </authorList>
    </citation>
    <scope>NUCLEOTIDE SEQUENCE [LARGE SCALE GENOMIC DNA]</scope>
    <source>
        <strain evidence="4">CGMCC 1.10118</strain>
    </source>
</reference>
<keyword evidence="2" id="KW-0472">Membrane</keyword>
<feature type="transmembrane region" description="Helical" evidence="2">
    <location>
        <begin position="35"/>
        <end position="55"/>
    </location>
</feature>
<protein>
    <submittedName>
        <fullName evidence="3">Uncharacterized protein</fullName>
    </submittedName>
</protein>
<keyword evidence="2" id="KW-0812">Transmembrane</keyword>
<dbReference type="STRING" id="660517.SAMN04487946_103143"/>
<evidence type="ECO:0000313" key="4">
    <source>
        <dbReference type="Proteomes" id="UP000199170"/>
    </source>
</evidence>
<dbReference type="Pfam" id="PF25927">
    <property type="entry name" value="DUF7972"/>
    <property type="match status" value="1"/>
</dbReference>
<feature type="transmembrane region" description="Helical" evidence="2">
    <location>
        <begin position="275"/>
        <end position="297"/>
    </location>
</feature>
<keyword evidence="2" id="KW-1133">Transmembrane helix</keyword>
<keyword evidence="4" id="KW-1185">Reference proteome</keyword>
<dbReference type="EMBL" id="FNPB01000003">
    <property type="protein sequence ID" value="SDX85870.1"/>
    <property type="molecule type" value="Genomic_DNA"/>
</dbReference>
<dbReference type="RefSeq" id="WP_089766409.1">
    <property type="nucleotide sequence ID" value="NZ_FNPB01000003.1"/>
</dbReference>
<dbReference type="AlphaFoldDB" id="A0A1H3F4Q2"/>
<proteinExistence type="predicted"/>
<keyword evidence="1" id="KW-0175">Coiled coil</keyword>
<dbReference type="OrthoDB" id="202254at2157"/>
<feature type="transmembrane region" description="Helical" evidence="2">
    <location>
        <begin position="309"/>
        <end position="333"/>
    </location>
</feature>
<evidence type="ECO:0000313" key="3">
    <source>
        <dbReference type="EMBL" id="SDX85870.1"/>
    </source>
</evidence>
<name>A0A1H3F4Q2_9EURY</name>
<dbReference type="Proteomes" id="UP000199170">
    <property type="component" value="Unassembled WGS sequence"/>
</dbReference>
<organism evidence="3 4">
    <name type="scientific">Halobellus clavatus</name>
    <dbReference type="NCBI Taxonomy" id="660517"/>
    <lineage>
        <taxon>Archaea</taxon>
        <taxon>Methanobacteriati</taxon>
        <taxon>Methanobacteriota</taxon>
        <taxon>Stenosarchaea group</taxon>
        <taxon>Halobacteria</taxon>
        <taxon>Halobacteriales</taxon>
        <taxon>Haloferacaceae</taxon>
        <taxon>Halobellus</taxon>
    </lineage>
</organism>
<evidence type="ECO:0000256" key="1">
    <source>
        <dbReference type="SAM" id="Coils"/>
    </source>
</evidence>
<feature type="transmembrane region" description="Helical" evidence="2">
    <location>
        <begin position="75"/>
        <end position="95"/>
    </location>
</feature>
<feature type="coiled-coil region" evidence="1">
    <location>
        <begin position="132"/>
        <end position="159"/>
    </location>
</feature>